<organism evidence="3 4">
    <name type="scientific">Candidatus Blackburnbacteria bacterium RIFCSPHIGHO2_01_FULL_43_15b</name>
    <dbReference type="NCBI Taxonomy" id="1797513"/>
    <lineage>
        <taxon>Bacteria</taxon>
        <taxon>Candidatus Blackburniibacteriota</taxon>
    </lineage>
</organism>
<feature type="domain" description="Glycosyl transferase family 1" evidence="2">
    <location>
        <begin position="208"/>
        <end position="362"/>
    </location>
</feature>
<evidence type="ECO:0000313" key="4">
    <source>
        <dbReference type="Proteomes" id="UP000177967"/>
    </source>
</evidence>
<dbReference type="GO" id="GO:0016757">
    <property type="term" value="F:glycosyltransferase activity"/>
    <property type="evidence" value="ECO:0007669"/>
    <property type="project" value="InterPro"/>
</dbReference>
<reference evidence="3 4" key="1">
    <citation type="journal article" date="2016" name="Nat. Commun.">
        <title>Thousands of microbial genomes shed light on interconnected biogeochemical processes in an aquifer system.</title>
        <authorList>
            <person name="Anantharaman K."/>
            <person name="Brown C.T."/>
            <person name="Hug L.A."/>
            <person name="Sharon I."/>
            <person name="Castelle C.J."/>
            <person name="Probst A.J."/>
            <person name="Thomas B.C."/>
            <person name="Singh A."/>
            <person name="Wilkins M.J."/>
            <person name="Karaoz U."/>
            <person name="Brodie E.L."/>
            <person name="Williams K.H."/>
            <person name="Hubbard S.S."/>
            <person name="Banfield J.F."/>
        </authorList>
    </citation>
    <scope>NUCLEOTIDE SEQUENCE [LARGE SCALE GENOMIC DNA]</scope>
</reference>
<name>A0A1G1V092_9BACT</name>
<dbReference type="EMBL" id="MHBW01000020">
    <property type="protein sequence ID" value="OGY08802.1"/>
    <property type="molecule type" value="Genomic_DNA"/>
</dbReference>
<dbReference type="InterPro" id="IPR001296">
    <property type="entry name" value="Glyco_trans_1"/>
</dbReference>
<sequence length="384" mass="42911">MKVAIVHDSIGEFGGAERVLLALSEIWTEAPIYTSFTRRGPFLEKLKGKDIRVSWAHYVPFFATKLHSPLRFLAPLIWGSFDFSKYDVVISSSSWYINKGYGQGGPTSLKLRGAIGRPIEFCYCHTPPRWLYGFDSPADKKNPIVKAYIVILAHFMRIYDFEKAQKVNYFIANSENIKKRIEKFYRRESTVIYPPVEVSRENGGSQGSKGSKRNYYLIVSRITGGKGIEMAVEAANKLGFALKIAGSPSGYSQTYEWVKKNAGPTVELLGYVPDEELGTLYAGAKAFLAVQKDEDFGMTLPEALSWGTPVIAYNGGGYPESVTHGKTGILFDEYSVHGLIGGIKELGKIRVNPENCIKQAQKFSSARFKKEIQAYILSKLKVIY</sequence>
<keyword evidence="1" id="KW-0808">Transferase</keyword>
<proteinExistence type="predicted"/>
<accession>A0A1G1V092</accession>
<dbReference type="STRING" id="1797513.A2782_02335"/>
<dbReference type="AlphaFoldDB" id="A0A1G1V092"/>
<dbReference type="SUPFAM" id="SSF53756">
    <property type="entry name" value="UDP-Glycosyltransferase/glycogen phosphorylase"/>
    <property type="match status" value="1"/>
</dbReference>
<dbReference type="Gene3D" id="3.40.50.2000">
    <property type="entry name" value="Glycogen Phosphorylase B"/>
    <property type="match status" value="2"/>
</dbReference>
<dbReference type="GO" id="GO:0009103">
    <property type="term" value="P:lipopolysaccharide biosynthetic process"/>
    <property type="evidence" value="ECO:0007669"/>
    <property type="project" value="TreeGrafter"/>
</dbReference>
<dbReference type="Proteomes" id="UP000177967">
    <property type="component" value="Unassembled WGS sequence"/>
</dbReference>
<dbReference type="PANTHER" id="PTHR46401">
    <property type="entry name" value="GLYCOSYLTRANSFERASE WBBK-RELATED"/>
    <property type="match status" value="1"/>
</dbReference>
<evidence type="ECO:0000256" key="1">
    <source>
        <dbReference type="ARBA" id="ARBA00022679"/>
    </source>
</evidence>
<gene>
    <name evidence="3" type="ORF">A2782_02335</name>
</gene>
<dbReference type="Pfam" id="PF00534">
    <property type="entry name" value="Glycos_transf_1"/>
    <property type="match status" value="1"/>
</dbReference>
<evidence type="ECO:0000313" key="3">
    <source>
        <dbReference type="EMBL" id="OGY08802.1"/>
    </source>
</evidence>
<dbReference type="PANTHER" id="PTHR46401:SF2">
    <property type="entry name" value="GLYCOSYLTRANSFERASE WBBK-RELATED"/>
    <property type="match status" value="1"/>
</dbReference>
<protein>
    <recommendedName>
        <fullName evidence="2">Glycosyl transferase family 1 domain-containing protein</fullName>
    </recommendedName>
</protein>
<comment type="caution">
    <text evidence="3">The sequence shown here is derived from an EMBL/GenBank/DDBJ whole genome shotgun (WGS) entry which is preliminary data.</text>
</comment>
<evidence type="ECO:0000259" key="2">
    <source>
        <dbReference type="Pfam" id="PF00534"/>
    </source>
</evidence>